<reference evidence="2 3" key="1">
    <citation type="submission" date="2014-01" db="EMBL/GenBank/DDBJ databases">
        <title>Plasmidome dynamics in the species complex Clostridium novyi sensu lato converts strains of independent lineages into distinctly different pathogens.</title>
        <authorList>
            <person name="Skarin H."/>
            <person name="Segerman B."/>
        </authorList>
    </citation>
    <scope>NUCLEOTIDE SEQUENCE [LARGE SCALE GENOMIC DNA]</scope>
    <source>
        <strain evidence="2 3">4552</strain>
    </source>
</reference>
<dbReference type="AlphaFoldDB" id="A0A0A0I7F3"/>
<sequence>MENINKWHNEIIGEKVVKALKENYFDAVYFEKKEDAAKYILDNIKTGDSVGFGGSVTVQELDIKNKIKKMDTKILDHGDSSLTPEEKLNVKRAQLTSDLFLCSSNAITMNGELVNIDGAGNRVAAMTFGPKKVIVVAGINKIVTDEKSAFERIEVLAAPKNTKRLSKSTPCTKTGVCMNCKNEDRICRIYSVIKRKPMGANMTVVIIGEEMGY</sequence>
<name>A0A0A0I7F3_CLONO</name>
<accession>A0A0A0I7F3</accession>
<proteinExistence type="predicted"/>
<comment type="caution">
    <text evidence="2">The sequence shown here is derived from an EMBL/GenBank/DDBJ whole genome shotgun (WGS) entry which is preliminary data.</text>
</comment>
<evidence type="ECO:0000313" key="3">
    <source>
        <dbReference type="Proteomes" id="UP000030012"/>
    </source>
</evidence>
<dbReference type="InterPro" id="IPR003741">
    <property type="entry name" value="LUD_dom"/>
</dbReference>
<evidence type="ECO:0000313" key="2">
    <source>
        <dbReference type="EMBL" id="KGM95595.1"/>
    </source>
</evidence>
<dbReference type="EMBL" id="JENJ01000036">
    <property type="protein sequence ID" value="KGM95595.1"/>
    <property type="molecule type" value="Genomic_DNA"/>
</dbReference>
<gene>
    <name evidence="2" type="ORF">Z968_08720</name>
</gene>
<evidence type="ECO:0000259" key="1">
    <source>
        <dbReference type="Pfam" id="PF02589"/>
    </source>
</evidence>
<dbReference type="PIRSF" id="PIRSF020269">
    <property type="entry name" value="DUF1121"/>
    <property type="match status" value="1"/>
</dbReference>
<dbReference type="Pfam" id="PF02589">
    <property type="entry name" value="LUD_dom"/>
    <property type="match status" value="1"/>
</dbReference>
<dbReference type="RefSeq" id="WP_039255664.1">
    <property type="nucleotide sequence ID" value="NZ_JENJ01000036.1"/>
</dbReference>
<dbReference type="OrthoDB" id="9809147at2"/>
<dbReference type="Proteomes" id="UP000030012">
    <property type="component" value="Unassembled WGS sequence"/>
</dbReference>
<dbReference type="PANTHER" id="PTHR36179:SF2">
    <property type="entry name" value="LUD DOMAIN-CONTAINING PROTEIN"/>
    <property type="match status" value="1"/>
</dbReference>
<protein>
    <submittedName>
        <fullName evidence="2">Lactate utilization protein C</fullName>
    </submittedName>
</protein>
<feature type="domain" description="LUD" evidence="1">
    <location>
        <begin position="14"/>
        <end position="207"/>
    </location>
</feature>
<organism evidence="2 3">
    <name type="scientific">Clostridium novyi A str. 4552</name>
    <dbReference type="NCBI Taxonomy" id="1444289"/>
    <lineage>
        <taxon>Bacteria</taxon>
        <taxon>Bacillati</taxon>
        <taxon>Bacillota</taxon>
        <taxon>Clostridia</taxon>
        <taxon>Eubacteriales</taxon>
        <taxon>Clostridiaceae</taxon>
        <taxon>Clostridium</taxon>
    </lineage>
</organism>
<dbReference type="InterPro" id="IPR009501">
    <property type="entry name" value="UCP020269"/>
</dbReference>
<dbReference type="PANTHER" id="PTHR36179">
    <property type="entry name" value="LUD_DOM DOMAIN-CONTAINING PROTEIN"/>
    <property type="match status" value="1"/>
</dbReference>